<dbReference type="SUPFAM" id="SSF52096">
    <property type="entry name" value="ClpP/crotonase"/>
    <property type="match status" value="1"/>
</dbReference>
<evidence type="ECO:0000313" key="4">
    <source>
        <dbReference type="Proteomes" id="UP000823674"/>
    </source>
</evidence>
<evidence type="ECO:0000313" key="3">
    <source>
        <dbReference type="EMBL" id="KAG5391957.1"/>
    </source>
</evidence>
<dbReference type="EMBL" id="JADBGQ010000006">
    <property type="protein sequence ID" value="KAG5391957.1"/>
    <property type="molecule type" value="Genomic_DNA"/>
</dbReference>
<dbReference type="PANTHER" id="PTHR10381:SF71">
    <property type="entry name" value="ATP-DEPENDENT CLP PROTEASE PROTEOLYTIC SUBUNIT"/>
    <property type="match status" value="1"/>
</dbReference>
<reference evidence="3 4" key="1">
    <citation type="submission" date="2021-03" db="EMBL/GenBank/DDBJ databases">
        <authorList>
            <person name="King G.J."/>
            <person name="Bancroft I."/>
            <person name="Baten A."/>
            <person name="Bloomfield J."/>
            <person name="Borpatragohain P."/>
            <person name="He Z."/>
            <person name="Irish N."/>
            <person name="Irwin J."/>
            <person name="Liu K."/>
            <person name="Mauleon R.P."/>
            <person name="Moore J."/>
            <person name="Morris R."/>
            <person name="Ostergaard L."/>
            <person name="Wang B."/>
            <person name="Wells R."/>
        </authorList>
    </citation>
    <scope>NUCLEOTIDE SEQUENCE [LARGE SCALE GENOMIC DNA]</scope>
    <source>
        <strain evidence="3">R-o-18</strain>
        <tissue evidence="3">Leaf</tissue>
    </source>
</reference>
<dbReference type="CDD" id="cd07017">
    <property type="entry name" value="S14_ClpP_2"/>
    <property type="match status" value="1"/>
</dbReference>
<accession>A0ABQ7LZH0</accession>
<keyword evidence="4" id="KW-1185">Reference proteome</keyword>
<dbReference type="Proteomes" id="UP000823674">
    <property type="component" value="Chromosome A06"/>
</dbReference>
<gene>
    <name evidence="3" type="primary">A06g500990.1_BraROA</name>
    <name evidence="3" type="ORF">IGI04_021920</name>
</gene>
<comment type="caution">
    <text evidence="3">The sequence shown here is derived from an EMBL/GenBank/DDBJ whole genome shotgun (WGS) entry which is preliminary data.</text>
</comment>
<evidence type="ECO:0000256" key="2">
    <source>
        <dbReference type="RuleBase" id="RU003567"/>
    </source>
</evidence>
<evidence type="ECO:0000256" key="1">
    <source>
        <dbReference type="ARBA" id="ARBA00007039"/>
    </source>
</evidence>
<name>A0ABQ7LZH0_BRACM</name>
<dbReference type="InterPro" id="IPR023562">
    <property type="entry name" value="ClpP/TepA"/>
</dbReference>
<organism evidence="3 4">
    <name type="scientific">Brassica rapa subsp. trilocularis</name>
    <dbReference type="NCBI Taxonomy" id="1813537"/>
    <lineage>
        <taxon>Eukaryota</taxon>
        <taxon>Viridiplantae</taxon>
        <taxon>Streptophyta</taxon>
        <taxon>Embryophyta</taxon>
        <taxon>Tracheophyta</taxon>
        <taxon>Spermatophyta</taxon>
        <taxon>Magnoliopsida</taxon>
        <taxon>eudicotyledons</taxon>
        <taxon>Gunneridae</taxon>
        <taxon>Pentapetalae</taxon>
        <taxon>rosids</taxon>
        <taxon>malvids</taxon>
        <taxon>Brassicales</taxon>
        <taxon>Brassicaceae</taxon>
        <taxon>Brassiceae</taxon>
        <taxon>Brassica</taxon>
    </lineage>
</organism>
<sequence>MAVSFNTTLHQSSLSPCCSIKLYSGLKPQSSSFLTNGYQNLNKEFYGRIHKSLQSGTGKASRSRVKMMPIGTPRVPYRNREEGTWQWVDIWNALVRSVYYSTLYIKPCDKEKKMQTLVILLLQYRERVIFIGQNIDEEFSNQILATMLYLDTLDDSRRIYMYLNGPGGDLTPSLAIYDTMKSLKSPVGTHCVGLAYNLAGFLLAAGEKGQRFAMPLSRIALTSPAGAARGQADDIQNEAKELSRIRDYLFNELAKNTGQPVETIFKDLSRVKRFNAEEAMEYGLIDKIVRPPRIKADAPRQDETSGLG</sequence>
<dbReference type="PANTHER" id="PTHR10381">
    <property type="entry name" value="ATP-DEPENDENT CLP PROTEASE PROTEOLYTIC SUBUNIT"/>
    <property type="match status" value="1"/>
</dbReference>
<dbReference type="HAMAP" id="MF_00444">
    <property type="entry name" value="ClpP"/>
    <property type="match status" value="1"/>
</dbReference>
<dbReference type="Pfam" id="PF00574">
    <property type="entry name" value="CLP_protease"/>
    <property type="match status" value="1"/>
</dbReference>
<dbReference type="Gene3D" id="3.90.226.10">
    <property type="entry name" value="2-enoyl-CoA Hydratase, Chain A, domain 1"/>
    <property type="match status" value="1"/>
</dbReference>
<dbReference type="PRINTS" id="PR00127">
    <property type="entry name" value="CLPPROTEASEP"/>
</dbReference>
<dbReference type="InterPro" id="IPR001907">
    <property type="entry name" value="ClpP"/>
</dbReference>
<comment type="similarity">
    <text evidence="1 2">Belongs to the peptidase S14 family.</text>
</comment>
<protein>
    <recommendedName>
        <fullName evidence="2">ATP-dependent Clp protease proteolytic subunit</fullName>
    </recommendedName>
</protein>
<proteinExistence type="inferred from homology"/>
<dbReference type="InterPro" id="IPR029045">
    <property type="entry name" value="ClpP/crotonase-like_dom_sf"/>
</dbReference>